<dbReference type="GO" id="GO:0004674">
    <property type="term" value="F:protein serine/threonine kinase activity"/>
    <property type="evidence" value="ECO:0007669"/>
    <property type="project" value="TreeGrafter"/>
</dbReference>
<sequence length="526" mass="60913">MLRSAFDRHRKFLPQGRIQYLITEKAVKGELDRYEHSLRKRLQIWKRLAGTENNQKRARTICGESAEAQQETSKGYRKIFATLLLIDQPLRINAFIKNGVSDRKLPLLGRGAVARFEELQWAFLSPVFKRIAHNDIPHIEIQYNEILLPFVEWEKMLHGGRFAQVYRADIHSEHHAFNHVENRSGLFAVKEIFNNTREEEIKKEINVLKGISSSRHSHSHLVTLLATFRYHDHYHLIFPWAKYDLLGYWEHENPNPEKNAETTLWFAEQCRGLADALYKIHHWMTRSESALHDQGPNPPTKTERLRAINTSQECAKLTLQLFGRHGDIKPQNILWFPNEGLGILKITDFGSAHFSTRESDPAQGDSSPSFTRLYRAPEDDLPNLVLTPSYDIWSLGCVYLEFVTWFLGGWKSFDSFAENRLAPDPQYPSKNWEGISFFQRLEGDESGVEKAKVKNVVTEQIKSLRSDPACTPFFLEFLNMVQNDMLVIKPANPNGVGPRRKTAREIMQDVSDMKIRLKRGIDIGYF</sequence>
<dbReference type="PROSITE" id="PS50011">
    <property type="entry name" value="PROTEIN_KINASE_DOM"/>
    <property type="match status" value="1"/>
</dbReference>
<dbReference type="PANTHER" id="PTHR24359">
    <property type="entry name" value="SERINE/THREONINE-PROTEIN KINASE SBK1"/>
    <property type="match status" value="1"/>
</dbReference>
<keyword evidence="2" id="KW-0808">Transferase</keyword>
<dbReference type="Proteomes" id="UP000799291">
    <property type="component" value="Unassembled WGS sequence"/>
</dbReference>
<dbReference type="SMART" id="SM00220">
    <property type="entry name" value="S_TKc"/>
    <property type="match status" value="1"/>
</dbReference>
<keyword evidence="3" id="KW-1185">Reference proteome</keyword>
<feature type="domain" description="Protein kinase" evidence="1">
    <location>
        <begin position="151"/>
        <end position="486"/>
    </location>
</feature>
<dbReference type="AlphaFoldDB" id="A0A6G1JE18"/>
<protein>
    <submittedName>
        <fullName evidence="2">Kinase-like protein</fullName>
    </submittedName>
</protein>
<proteinExistence type="predicted"/>
<accession>A0A6G1JE18</accession>
<reference evidence="2" key="1">
    <citation type="journal article" date="2020" name="Stud. Mycol.">
        <title>101 Dothideomycetes genomes: a test case for predicting lifestyles and emergence of pathogens.</title>
        <authorList>
            <person name="Haridas S."/>
            <person name="Albert R."/>
            <person name="Binder M."/>
            <person name="Bloem J."/>
            <person name="Labutti K."/>
            <person name="Salamov A."/>
            <person name="Andreopoulos B."/>
            <person name="Baker S."/>
            <person name="Barry K."/>
            <person name="Bills G."/>
            <person name="Bluhm B."/>
            <person name="Cannon C."/>
            <person name="Castanera R."/>
            <person name="Culley D."/>
            <person name="Daum C."/>
            <person name="Ezra D."/>
            <person name="Gonzalez J."/>
            <person name="Henrissat B."/>
            <person name="Kuo A."/>
            <person name="Liang C."/>
            <person name="Lipzen A."/>
            <person name="Lutzoni F."/>
            <person name="Magnuson J."/>
            <person name="Mondo S."/>
            <person name="Nolan M."/>
            <person name="Ohm R."/>
            <person name="Pangilinan J."/>
            <person name="Park H.-J."/>
            <person name="Ramirez L."/>
            <person name="Alfaro M."/>
            <person name="Sun H."/>
            <person name="Tritt A."/>
            <person name="Yoshinaga Y."/>
            <person name="Zwiers L.-H."/>
            <person name="Turgeon B."/>
            <person name="Goodwin S."/>
            <person name="Spatafora J."/>
            <person name="Crous P."/>
            <person name="Grigoriev I."/>
        </authorList>
    </citation>
    <scope>NUCLEOTIDE SEQUENCE</scope>
    <source>
        <strain evidence="2">CBS 122367</strain>
    </source>
</reference>
<dbReference type="InterPro" id="IPR000719">
    <property type="entry name" value="Prot_kinase_dom"/>
</dbReference>
<evidence type="ECO:0000313" key="2">
    <source>
        <dbReference type="EMBL" id="KAF2688470.1"/>
    </source>
</evidence>
<gene>
    <name evidence="2" type="ORF">K458DRAFT_359175</name>
</gene>
<dbReference type="InterPro" id="IPR011009">
    <property type="entry name" value="Kinase-like_dom_sf"/>
</dbReference>
<dbReference type="PANTHER" id="PTHR24359:SF37">
    <property type="entry name" value="PROTEIN KINASE DOMAIN-CONTAINING PROTEIN"/>
    <property type="match status" value="1"/>
</dbReference>
<organism evidence="2 3">
    <name type="scientific">Lentithecium fluviatile CBS 122367</name>
    <dbReference type="NCBI Taxonomy" id="1168545"/>
    <lineage>
        <taxon>Eukaryota</taxon>
        <taxon>Fungi</taxon>
        <taxon>Dikarya</taxon>
        <taxon>Ascomycota</taxon>
        <taxon>Pezizomycotina</taxon>
        <taxon>Dothideomycetes</taxon>
        <taxon>Pleosporomycetidae</taxon>
        <taxon>Pleosporales</taxon>
        <taxon>Massarineae</taxon>
        <taxon>Lentitheciaceae</taxon>
        <taxon>Lentithecium</taxon>
    </lineage>
</organism>
<dbReference type="GO" id="GO:0005524">
    <property type="term" value="F:ATP binding"/>
    <property type="evidence" value="ECO:0007669"/>
    <property type="project" value="InterPro"/>
</dbReference>
<dbReference type="OrthoDB" id="1046782at2759"/>
<evidence type="ECO:0000313" key="3">
    <source>
        <dbReference type="Proteomes" id="UP000799291"/>
    </source>
</evidence>
<evidence type="ECO:0000259" key="1">
    <source>
        <dbReference type="PROSITE" id="PS50011"/>
    </source>
</evidence>
<dbReference type="EMBL" id="MU005573">
    <property type="protein sequence ID" value="KAF2688470.1"/>
    <property type="molecule type" value="Genomic_DNA"/>
</dbReference>
<dbReference type="SUPFAM" id="SSF56112">
    <property type="entry name" value="Protein kinase-like (PK-like)"/>
    <property type="match status" value="1"/>
</dbReference>
<dbReference type="Gene3D" id="1.10.510.10">
    <property type="entry name" value="Transferase(Phosphotransferase) domain 1"/>
    <property type="match status" value="2"/>
</dbReference>
<name>A0A6G1JE18_9PLEO</name>
<keyword evidence="2" id="KW-0418">Kinase</keyword>
<dbReference type="Pfam" id="PF00069">
    <property type="entry name" value="Pkinase"/>
    <property type="match status" value="1"/>
</dbReference>